<evidence type="ECO:0000313" key="5">
    <source>
        <dbReference type="Proteomes" id="UP000186806"/>
    </source>
</evidence>
<comment type="caution">
    <text evidence="4">The sequence shown here is derived from an EMBL/GenBank/DDBJ whole genome shotgun (WGS) entry which is preliminary data.</text>
</comment>
<evidence type="ECO:0000256" key="1">
    <source>
        <dbReference type="ARBA" id="ARBA00022630"/>
    </source>
</evidence>
<dbReference type="PRINTS" id="PR00469">
    <property type="entry name" value="PNDRDTASEII"/>
</dbReference>
<keyword evidence="2" id="KW-0560">Oxidoreductase</keyword>
<dbReference type="Pfam" id="PF07992">
    <property type="entry name" value="Pyr_redox_2"/>
    <property type="match status" value="1"/>
</dbReference>
<keyword evidence="5" id="KW-1185">Reference proteome</keyword>
<dbReference type="GO" id="GO:0016491">
    <property type="term" value="F:oxidoreductase activity"/>
    <property type="evidence" value="ECO:0007669"/>
    <property type="project" value="UniProtKB-KW"/>
</dbReference>
<gene>
    <name evidence="4" type="ORF">BTW10_10415</name>
</gene>
<dbReference type="AlphaFoldDB" id="A0A1Q8TC15"/>
<name>A0A1Q8TC15_9GAMM</name>
<evidence type="ECO:0000313" key="4">
    <source>
        <dbReference type="EMBL" id="OLO11205.1"/>
    </source>
</evidence>
<dbReference type="InterPro" id="IPR023753">
    <property type="entry name" value="FAD/NAD-binding_dom"/>
</dbReference>
<evidence type="ECO:0000256" key="2">
    <source>
        <dbReference type="ARBA" id="ARBA00023002"/>
    </source>
</evidence>
<keyword evidence="1" id="KW-0285">Flavoprotein</keyword>
<evidence type="ECO:0000259" key="3">
    <source>
        <dbReference type="Pfam" id="PF07992"/>
    </source>
</evidence>
<dbReference type="Proteomes" id="UP000186806">
    <property type="component" value="Unassembled WGS sequence"/>
</dbReference>
<proteinExistence type="predicted"/>
<dbReference type="InterPro" id="IPR036188">
    <property type="entry name" value="FAD/NAD-bd_sf"/>
</dbReference>
<organism evidence="4 5">
    <name type="scientific">Chromohalobacter japonicus</name>
    <dbReference type="NCBI Taxonomy" id="223900"/>
    <lineage>
        <taxon>Bacteria</taxon>
        <taxon>Pseudomonadati</taxon>
        <taxon>Pseudomonadota</taxon>
        <taxon>Gammaproteobacteria</taxon>
        <taxon>Oceanospirillales</taxon>
        <taxon>Halomonadaceae</taxon>
        <taxon>Chromohalobacter</taxon>
    </lineage>
</organism>
<dbReference type="InterPro" id="IPR050097">
    <property type="entry name" value="Ferredoxin-NADP_redctase_2"/>
</dbReference>
<dbReference type="PRINTS" id="PR00368">
    <property type="entry name" value="FADPNR"/>
</dbReference>
<sequence>MAPVGRTAFVEASLCEGEEVAVVGGGNSAGQAAVFLSNRARHVHMLVRGQGLADSMSSYLINRIEPSDNITLHRHTEVAGLIGDGALERLLWRNNQTGETEERPIRHLFVMIGATPNTGWLGGCLALDDAGFIKTGGDLTSEDLSHAGWARDRRPFLMETDRPGVFAVGDVRSGSVKRVASAVGEGSIAVQYLHRILGES</sequence>
<dbReference type="PANTHER" id="PTHR48105">
    <property type="entry name" value="THIOREDOXIN REDUCTASE 1-RELATED-RELATED"/>
    <property type="match status" value="1"/>
</dbReference>
<feature type="domain" description="FAD/NAD(P)-binding" evidence="3">
    <location>
        <begin position="18"/>
        <end position="186"/>
    </location>
</feature>
<dbReference type="EMBL" id="MSDQ01000025">
    <property type="protein sequence ID" value="OLO11205.1"/>
    <property type="molecule type" value="Genomic_DNA"/>
</dbReference>
<protein>
    <recommendedName>
        <fullName evidence="3">FAD/NAD(P)-binding domain-containing protein</fullName>
    </recommendedName>
</protein>
<reference evidence="4 5" key="1">
    <citation type="submission" date="2016-12" db="EMBL/GenBank/DDBJ databases">
        <title>Draft genome sequences of strains Salinicola socius SMB35, Salinicola sp. MH3R3-1 and Chromohalobacter sp. SMB17 from the Verkhnekamsk potash mining region of Russia.</title>
        <authorList>
            <person name="Mavrodi D.V."/>
            <person name="Olsson B.E."/>
            <person name="Korsakova E.S."/>
            <person name="Pyankova A."/>
            <person name="Mavrodi O.V."/>
            <person name="Plotnikova E.G."/>
        </authorList>
    </citation>
    <scope>NUCLEOTIDE SEQUENCE [LARGE SCALE GENOMIC DNA]</scope>
    <source>
        <strain evidence="4 5">SMB17</strain>
    </source>
</reference>
<dbReference type="RefSeq" id="WP_075369363.1">
    <property type="nucleotide sequence ID" value="NZ_MSDQ01000025.1"/>
</dbReference>
<dbReference type="SUPFAM" id="SSF51905">
    <property type="entry name" value="FAD/NAD(P)-binding domain"/>
    <property type="match status" value="1"/>
</dbReference>
<accession>A0A1Q8TC15</accession>
<dbReference type="Gene3D" id="3.50.50.60">
    <property type="entry name" value="FAD/NAD(P)-binding domain"/>
    <property type="match status" value="2"/>
</dbReference>